<dbReference type="OrthoDB" id="912535at2759"/>
<keyword evidence="3" id="KW-1185">Reference proteome</keyword>
<proteinExistence type="predicted"/>
<reference evidence="2 3" key="1">
    <citation type="journal article" date="2015" name="Proc. Natl. Acad. Sci. U.S.A.">
        <title>The resurrection genome of Boea hygrometrica: A blueprint for survival of dehydration.</title>
        <authorList>
            <person name="Xiao L."/>
            <person name="Yang G."/>
            <person name="Zhang L."/>
            <person name="Yang X."/>
            <person name="Zhao S."/>
            <person name="Ji Z."/>
            <person name="Zhou Q."/>
            <person name="Hu M."/>
            <person name="Wang Y."/>
            <person name="Chen M."/>
            <person name="Xu Y."/>
            <person name="Jin H."/>
            <person name="Xiao X."/>
            <person name="Hu G."/>
            <person name="Bao F."/>
            <person name="Hu Y."/>
            <person name="Wan P."/>
            <person name="Li L."/>
            <person name="Deng X."/>
            <person name="Kuang T."/>
            <person name="Xiang C."/>
            <person name="Zhu J.K."/>
            <person name="Oliver M.J."/>
            <person name="He Y."/>
        </authorList>
    </citation>
    <scope>NUCLEOTIDE SEQUENCE [LARGE SCALE GENOMIC DNA]</scope>
    <source>
        <strain evidence="3">cv. XS01</strain>
    </source>
</reference>
<sequence>MSFIAVNLPDFIDRLLIKSQYIAIAVKGSKVSDLRIYGIEDPVTPFYLWYRGPGHSGRDTITVGPWLYSKMEVEDLLSLEELEENHIEEVVCREFSTTRFGLPNFSRSEIEVPTENSIVDVLKSKLEVGSIVNNLEEAYLLYCQYAHAKGFSVRKGEQRCFSHSKEIQSKEFSCSYKGLKDEKRSSKHIFNE</sequence>
<dbReference type="Proteomes" id="UP000250235">
    <property type="component" value="Unassembled WGS sequence"/>
</dbReference>
<evidence type="ECO:0000313" key="2">
    <source>
        <dbReference type="EMBL" id="KZV49476.1"/>
    </source>
</evidence>
<dbReference type="EMBL" id="KQ993036">
    <property type="protein sequence ID" value="KZV49476.1"/>
    <property type="molecule type" value="Genomic_DNA"/>
</dbReference>
<name>A0A2Z7CXB3_9LAMI</name>
<dbReference type="InterPro" id="IPR004330">
    <property type="entry name" value="FAR1_DNA_bnd_dom"/>
</dbReference>
<dbReference type="AlphaFoldDB" id="A0A2Z7CXB3"/>
<protein>
    <recommendedName>
        <fullName evidence="1">FAR1 domain-containing protein</fullName>
    </recommendedName>
</protein>
<evidence type="ECO:0000259" key="1">
    <source>
        <dbReference type="Pfam" id="PF03101"/>
    </source>
</evidence>
<accession>A0A2Z7CXB3</accession>
<evidence type="ECO:0000313" key="3">
    <source>
        <dbReference type="Proteomes" id="UP000250235"/>
    </source>
</evidence>
<gene>
    <name evidence="2" type="ORF">F511_36870</name>
</gene>
<dbReference type="Pfam" id="PF03101">
    <property type="entry name" value="FAR1"/>
    <property type="match status" value="1"/>
</dbReference>
<feature type="domain" description="FAR1" evidence="1">
    <location>
        <begin position="141"/>
        <end position="187"/>
    </location>
</feature>
<organism evidence="2 3">
    <name type="scientific">Dorcoceras hygrometricum</name>
    <dbReference type="NCBI Taxonomy" id="472368"/>
    <lineage>
        <taxon>Eukaryota</taxon>
        <taxon>Viridiplantae</taxon>
        <taxon>Streptophyta</taxon>
        <taxon>Embryophyta</taxon>
        <taxon>Tracheophyta</taxon>
        <taxon>Spermatophyta</taxon>
        <taxon>Magnoliopsida</taxon>
        <taxon>eudicotyledons</taxon>
        <taxon>Gunneridae</taxon>
        <taxon>Pentapetalae</taxon>
        <taxon>asterids</taxon>
        <taxon>lamiids</taxon>
        <taxon>Lamiales</taxon>
        <taxon>Gesneriaceae</taxon>
        <taxon>Didymocarpoideae</taxon>
        <taxon>Trichosporeae</taxon>
        <taxon>Loxocarpinae</taxon>
        <taxon>Dorcoceras</taxon>
    </lineage>
</organism>